<evidence type="ECO:0000256" key="5">
    <source>
        <dbReference type="ARBA" id="ARBA00022490"/>
    </source>
</evidence>
<accession>A0A853AAL0</accession>
<feature type="region of interest" description="Disordered" evidence="12">
    <location>
        <begin position="52"/>
        <end position="79"/>
    </location>
</feature>
<evidence type="ECO:0000313" key="13">
    <source>
        <dbReference type="EMBL" id="NYI07661.1"/>
    </source>
</evidence>
<evidence type="ECO:0000256" key="4">
    <source>
        <dbReference type="ARBA" id="ARBA00013346"/>
    </source>
</evidence>
<evidence type="ECO:0000256" key="12">
    <source>
        <dbReference type="SAM" id="MobiDB-lite"/>
    </source>
</evidence>
<evidence type="ECO:0000256" key="8">
    <source>
        <dbReference type="ARBA" id="ARBA00022691"/>
    </source>
</evidence>
<reference evidence="13 14" key="1">
    <citation type="submission" date="2020-07" db="EMBL/GenBank/DDBJ databases">
        <title>Sequencing the genomes of 1000 actinobacteria strains.</title>
        <authorList>
            <person name="Klenk H.-P."/>
        </authorList>
    </citation>
    <scope>NUCLEOTIDE SEQUENCE [LARGE SCALE GENOMIC DNA]</scope>
    <source>
        <strain evidence="13 14">DSM 42178</strain>
    </source>
</reference>
<keyword evidence="6 13" id="KW-0489">Methyltransferase</keyword>
<dbReference type="GO" id="GO:0005737">
    <property type="term" value="C:cytoplasm"/>
    <property type="evidence" value="ECO:0007669"/>
    <property type="project" value="UniProtKB-SubCell"/>
</dbReference>
<dbReference type="GO" id="GO:0004719">
    <property type="term" value="F:protein-L-isoaspartate (D-aspartate) O-methyltransferase activity"/>
    <property type="evidence" value="ECO:0007669"/>
    <property type="project" value="UniProtKB-EC"/>
</dbReference>
<dbReference type="PANTHER" id="PTHR11579:SF0">
    <property type="entry name" value="PROTEIN-L-ISOASPARTATE(D-ASPARTATE) O-METHYLTRANSFERASE"/>
    <property type="match status" value="1"/>
</dbReference>
<evidence type="ECO:0000256" key="10">
    <source>
        <dbReference type="ARBA" id="ARBA00031323"/>
    </source>
</evidence>
<organism evidence="13 14">
    <name type="scientific">Allostreptomyces psammosilenae</name>
    <dbReference type="NCBI Taxonomy" id="1892865"/>
    <lineage>
        <taxon>Bacteria</taxon>
        <taxon>Bacillati</taxon>
        <taxon>Actinomycetota</taxon>
        <taxon>Actinomycetes</taxon>
        <taxon>Kitasatosporales</taxon>
        <taxon>Streptomycetaceae</taxon>
        <taxon>Allostreptomyces</taxon>
    </lineage>
</organism>
<sequence>MTPDDLAPDWRKAWSAVDRAQFIPPVIWATTPDGYRRIDRADEPDVWEAAVDQDQPLVTQLDDGAEDGPGTPTSSASMPSLVARMLDVLSVRDGHRVLEIGTATGYSAALLSERLGDDHVTTIEVDPVLAEAGRLALHAAGYHPTVVTGDGTAGHPPSAPFDRIISTAAVRRVPPAWLEQCRPNGVIVTPWGTAYNNSGLLRLETDWAGGASGWFVDNVAFMWVRGQRRATHGRRLFGDLVRDEHEQQAEHSTTGVHPGEVGAEHPDFAIGLQLPDVDRRVYWGSGDAADEYTVWYLAEDGESWASVDYAPGMTEFPVAQWGRRRLYDEVTAAYRVWIDWGRPWREQFGLAVTPTGRQRVWLSDPDNLVAEV</sequence>
<evidence type="ECO:0000256" key="6">
    <source>
        <dbReference type="ARBA" id="ARBA00022603"/>
    </source>
</evidence>
<dbReference type="CDD" id="cd02440">
    <property type="entry name" value="AdoMet_MTases"/>
    <property type="match status" value="1"/>
</dbReference>
<evidence type="ECO:0000256" key="7">
    <source>
        <dbReference type="ARBA" id="ARBA00022679"/>
    </source>
</evidence>
<proteinExistence type="inferred from homology"/>
<gene>
    <name evidence="13" type="ORF">FHU37_004690</name>
</gene>
<comment type="caution">
    <text evidence="13">The sequence shown here is derived from an EMBL/GenBank/DDBJ whole genome shotgun (WGS) entry which is preliminary data.</text>
</comment>
<dbReference type="SUPFAM" id="SSF53335">
    <property type="entry name" value="S-adenosyl-L-methionine-dependent methyltransferases"/>
    <property type="match status" value="1"/>
</dbReference>
<comment type="similarity">
    <text evidence="2">Belongs to the methyltransferase superfamily. L-isoaspartyl/D-aspartyl protein methyltransferase family.</text>
</comment>
<comment type="subcellular location">
    <subcellularLocation>
        <location evidence="1">Cytoplasm</location>
    </subcellularLocation>
</comment>
<dbReference type="Proteomes" id="UP000567795">
    <property type="component" value="Unassembled WGS sequence"/>
</dbReference>
<keyword evidence="7 13" id="KW-0808">Transferase</keyword>
<dbReference type="Gene3D" id="3.40.50.150">
    <property type="entry name" value="Vaccinia Virus protein VP39"/>
    <property type="match status" value="1"/>
</dbReference>
<evidence type="ECO:0000256" key="3">
    <source>
        <dbReference type="ARBA" id="ARBA00011890"/>
    </source>
</evidence>
<dbReference type="EC" id="2.1.1.77" evidence="3"/>
<dbReference type="InterPro" id="IPR000682">
    <property type="entry name" value="PCMT"/>
</dbReference>
<name>A0A853AAL0_9ACTN</name>
<keyword evidence="8" id="KW-0949">S-adenosyl-L-methionine</keyword>
<dbReference type="RefSeq" id="WP_312892814.1">
    <property type="nucleotide sequence ID" value="NZ_JACBZD010000002.1"/>
</dbReference>
<evidence type="ECO:0000256" key="11">
    <source>
        <dbReference type="ARBA" id="ARBA00031350"/>
    </source>
</evidence>
<evidence type="ECO:0000256" key="1">
    <source>
        <dbReference type="ARBA" id="ARBA00004496"/>
    </source>
</evidence>
<dbReference type="InterPro" id="IPR029063">
    <property type="entry name" value="SAM-dependent_MTases_sf"/>
</dbReference>
<evidence type="ECO:0000313" key="14">
    <source>
        <dbReference type="Proteomes" id="UP000567795"/>
    </source>
</evidence>
<dbReference type="Pfam" id="PF01135">
    <property type="entry name" value="PCMT"/>
    <property type="match status" value="1"/>
</dbReference>
<dbReference type="EMBL" id="JACBZD010000002">
    <property type="protein sequence ID" value="NYI07661.1"/>
    <property type="molecule type" value="Genomic_DNA"/>
</dbReference>
<dbReference type="GO" id="GO:0032259">
    <property type="term" value="P:methylation"/>
    <property type="evidence" value="ECO:0007669"/>
    <property type="project" value="UniProtKB-KW"/>
</dbReference>
<keyword evidence="5" id="KW-0963">Cytoplasm</keyword>
<dbReference type="AlphaFoldDB" id="A0A853AAL0"/>
<evidence type="ECO:0000256" key="2">
    <source>
        <dbReference type="ARBA" id="ARBA00005369"/>
    </source>
</evidence>
<protein>
    <recommendedName>
        <fullName evidence="4">Protein-L-isoaspartate O-methyltransferase</fullName>
        <ecNumber evidence="3">2.1.1.77</ecNumber>
    </recommendedName>
    <alternativeName>
        <fullName evidence="11">L-isoaspartyl protein carboxyl methyltransferase</fullName>
    </alternativeName>
    <alternativeName>
        <fullName evidence="9">Protein L-isoaspartyl methyltransferase</fullName>
    </alternativeName>
    <alternativeName>
        <fullName evidence="10">Protein-beta-aspartate methyltransferase</fullName>
    </alternativeName>
</protein>
<keyword evidence="14" id="KW-1185">Reference proteome</keyword>
<dbReference type="PANTHER" id="PTHR11579">
    <property type="entry name" value="PROTEIN-L-ISOASPARTATE O-METHYLTRANSFERASE"/>
    <property type="match status" value="1"/>
</dbReference>
<evidence type="ECO:0000256" key="9">
    <source>
        <dbReference type="ARBA" id="ARBA00030757"/>
    </source>
</evidence>